<protein>
    <recommendedName>
        <fullName evidence="2">Cytochrome b5 heme-binding domain-containing protein</fullName>
    </recommendedName>
</protein>
<feature type="domain" description="Cytochrome b5 heme-binding" evidence="2">
    <location>
        <begin position="43"/>
        <end position="144"/>
    </location>
</feature>
<name>I2GYK7_HENB6</name>
<dbReference type="SUPFAM" id="SSF55856">
    <property type="entry name" value="Cytochrome b5-like heme/steroid binding domain"/>
    <property type="match status" value="1"/>
</dbReference>
<dbReference type="PANTHER" id="PTHR10281">
    <property type="entry name" value="MEMBRANE-ASSOCIATED PROGESTERONE RECEPTOR COMPONENT-RELATED"/>
    <property type="match status" value="1"/>
</dbReference>
<dbReference type="Proteomes" id="UP000002866">
    <property type="component" value="Chromosome 2"/>
</dbReference>
<keyword evidence="4" id="KW-1185">Reference proteome</keyword>
<gene>
    <name evidence="3" type="primary">TBLA0B03700</name>
    <name evidence="3" type="ORF">TBLA_0B03700</name>
</gene>
<evidence type="ECO:0000313" key="4">
    <source>
        <dbReference type="Proteomes" id="UP000002866"/>
    </source>
</evidence>
<dbReference type="FunCoup" id="I2GYK7">
    <property type="interactions" value="889"/>
</dbReference>
<dbReference type="OrthoDB" id="547796at2759"/>
<reference evidence="3 4" key="1">
    <citation type="journal article" date="2011" name="Proc. Natl. Acad. Sci. U.S.A.">
        <title>Evolutionary erosion of yeast sex chromosomes by mating-type switching accidents.</title>
        <authorList>
            <person name="Gordon J.L."/>
            <person name="Armisen D."/>
            <person name="Proux-Wera E."/>
            <person name="Oheigeartaigh S.S."/>
            <person name="Byrne K.P."/>
            <person name="Wolfe K.H."/>
        </authorList>
    </citation>
    <scope>NUCLEOTIDE SEQUENCE [LARGE SCALE GENOMIC DNA]</scope>
    <source>
        <strain evidence="4">ATCC 34711 / CBS 6284 / DSM 70876 / NBRC 10599 / NRRL Y-10934 / UCD 77-7</strain>
    </source>
</reference>
<dbReference type="HOGENOM" id="CLU_042860_1_2_1"/>
<dbReference type="OMA" id="WELQFRE"/>
<dbReference type="GO" id="GO:0016020">
    <property type="term" value="C:membrane"/>
    <property type="evidence" value="ECO:0007669"/>
    <property type="project" value="TreeGrafter"/>
</dbReference>
<dbReference type="InterPro" id="IPR050577">
    <property type="entry name" value="MAPR/NEUFC/NENF-like"/>
</dbReference>
<dbReference type="eggNOG" id="KOG1110">
    <property type="taxonomic scope" value="Eukaryota"/>
</dbReference>
<dbReference type="AlphaFoldDB" id="I2GYK7"/>
<sequence length="153" mass="16741">MSFFNMFLGGGVKTSDDPTGFAGGDGGDTFNQNGQEPIVHAEFYPRTLLQFNGINDPRIFLGICGKVYDCTSGAQFYGPGGPYENFAGHDASRGLALNSFDPSVIREWDQPMDELKDLDESQVEALQSWVDFFDNKYPIVGTLVPEPGINTVD</sequence>
<evidence type="ECO:0000256" key="1">
    <source>
        <dbReference type="ARBA" id="ARBA00038357"/>
    </source>
</evidence>
<comment type="similarity">
    <text evidence="1">Belongs to the cytochrome b5 family. MAPR subfamily.</text>
</comment>
<organism evidence="3 4">
    <name type="scientific">Henningerozyma blattae (strain ATCC 34711 / CBS 6284 / DSM 70876 / NBRC 10599 / NRRL Y-10934 / UCD 77-7)</name>
    <name type="common">Yeast</name>
    <name type="synonym">Tetrapisispora blattae</name>
    <dbReference type="NCBI Taxonomy" id="1071380"/>
    <lineage>
        <taxon>Eukaryota</taxon>
        <taxon>Fungi</taxon>
        <taxon>Dikarya</taxon>
        <taxon>Ascomycota</taxon>
        <taxon>Saccharomycotina</taxon>
        <taxon>Saccharomycetes</taxon>
        <taxon>Saccharomycetales</taxon>
        <taxon>Saccharomycetaceae</taxon>
        <taxon>Henningerozyma</taxon>
    </lineage>
</organism>
<proteinExistence type="inferred from homology"/>
<dbReference type="GO" id="GO:0012505">
    <property type="term" value="C:endomembrane system"/>
    <property type="evidence" value="ECO:0007669"/>
    <property type="project" value="TreeGrafter"/>
</dbReference>
<dbReference type="InterPro" id="IPR001199">
    <property type="entry name" value="Cyt_B5-like_heme/steroid-bd"/>
</dbReference>
<dbReference type="Gene3D" id="3.10.120.10">
    <property type="entry name" value="Cytochrome b5-like heme/steroid binding domain"/>
    <property type="match status" value="1"/>
</dbReference>
<evidence type="ECO:0000313" key="3">
    <source>
        <dbReference type="EMBL" id="CCH59209.1"/>
    </source>
</evidence>
<accession>I2GYK7</accession>
<dbReference type="Pfam" id="PF00173">
    <property type="entry name" value="Cyt-b5"/>
    <property type="match status" value="1"/>
</dbReference>
<evidence type="ECO:0000259" key="2">
    <source>
        <dbReference type="SMART" id="SM01117"/>
    </source>
</evidence>
<dbReference type="SMART" id="SM01117">
    <property type="entry name" value="Cyt-b5"/>
    <property type="match status" value="1"/>
</dbReference>
<dbReference type="RefSeq" id="XP_004178728.1">
    <property type="nucleotide sequence ID" value="XM_004178680.1"/>
</dbReference>
<dbReference type="EMBL" id="HE806317">
    <property type="protein sequence ID" value="CCH59209.1"/>
    <property type="molecule type" value="Genomic_DNA"/>
</dbReference>
<dbReference type="FunFam" id="3.10.120.10:FF:000003">
    <property type="entry name" value="membrane-associated progesterone receptor component 1"/>
    <property type="match status" value="1"/>
</dbReference>
<dbReference type="InParanoid" id="I2GYK7"/>
<dbReference type="InterPro" id="IPR036400">
    <property type="entry name" value="Cyt_B5-like_heme/steroid_sf"/>
</dbReference>
<dbReference type="PANTHER" id="PTHR10281:SF76">
    <property type="entry name" value="CALCUTTA CUP-RELATED"/>
    <property type="match status" value="1"/>
</dbReference>
<dbReference type="KEGG" id="tbl:TBLA_0B03700"/>
<dbReference type="GO" id="GO:0020037">
    <property type="term" value="F:heme binding"/>
    <property type="evidence" value="ECO:0007669"/>
    <property type="project" value="UniProtKB-ARBA"/>
</dbReference>
<dbReference type="STRING" id="1071380.I2GYK7"/>
<dbReference type="GeneID" id="14494500"/>